<protein>
    <recommendedName>
        <fullName evidence="8">ABC transmembrane type-1 domain-containing protein</fullName>
    </recommendedName>
</protein>
<feature type="transmembrane region" description="Helical" evidence="7">
    <location>
        <begin position="142"/>
        <end position="160"/>
    </location>
</feature>
<dbReference type="InterPro" id="IPR050809">
    <property type="entry name" value="UgpAE/MalFG_permease"/>
</dbReference>
<keyword evidence="4 7" id="KW-0812">Transmembrane</keyword>
<evidence type="ECO:0000313" key="9">
    <source>
        <dbReference type="EMBL" id="GAH53780.1"/>
    </source>
</evidence>
<evidence type="ECO:0000256" key="2">
    <source>
        <dbReference type="ARBA" id="ARBA00022448"/>
    </source>
</evidence>
<dbReference type="PROSITE" id="PS50928">
    <property type="entry name" value="ABC_TM1"/>
    <property type="match status" value="1"/>
</dbReference>
<feature type="non-terminal residue" evidence="9">
    <location>
        <position position="1"/>
    </location>
</feature>
<feature type="transmembrane region" description="Helical" evidence="7">
    <location>
        <begin position="53"/>
        <end position="74"/>
    </location>
</feature>
<dbReference type="GO" id="GO:0055085">
    <property type="term" value="P:transmembrane transport"/>
    <property type="evidence" value="ECO:0007669"/>
    <property type="project" value="InterPro"/>
</dbReference>
<evidence type="ECO:0000259" key="8">
    <source>
        <dbReference type="PROSITE" id="PS50928"/>
    </source>
</evidence>
<accession>X1H9M9</accession>
<evidence type="ECO:0000256" key="6">
    <source>
        <dbReference type="ARBA" id="ARBA00023136"/>
    </source>
</evidence>
<dbReference type="InterPro" id="IPR035906">
    <property type="entry name" value="MetI-like_sf"/>
</dbReference>
<feature type="domain" description="ABC transmembrane type-1" evidence="8">
    <location>
        <begin position="7"/>
        <end position="223"/>
    </location>
</feature>
<dbReference type="PANTHER" id="PTHR43227:SF11">
    <property type="entry name" value="BLL4140 PROTEIN"/>
    <property type="match status" value="1"/>
</dbReference>
<reference evidence="9" key="1">
    <citation type="journal article" date="2014" name="Front. Microbiol.">
        <title>High frequency of phylogenetically diverse reductive dehalogenase-homologous genes in deep subseafloor sedimentary metagenomes.</title>
        <authorList>
            <person name="Kawai M."/>
            <person name="Futagami T."/>
            <person name="Toyoda A."/>
            <person name="Takaki Y."/>
            <person name="Nishi S."/>
            <person name="Hori S."/>
            <person name="Arai W."/>
            <person name="Tsubouchi T."/>
            <person name="Morono Y."/>
            <person name="Uchiyama I."/>
            <person name="Ito T."/>
            <person name="Fujiyama A."/>
            <person name="Inagaki F."/>
            <person name="Takami H."/>
        </authorList>
    </citation>
    <scope>NUCLEOTIDE SEQUENCE</scope>
    <source>
        <strain evidence="9">Expedition CK06-06</strain>
    </source>
</reference>
<evidence type="ECO:0000256" key="7">
    <source>
        <dbReference type="SAM" id="Phobius"/>
    </source>
</evidence>
<gene>
    <name evidence="9" type="ORF">S03H2_34189</name>
</gene>
<feature type="transmembrane region" description="Helical" evidence="7">
    <location>
        <begin position="12"/>
        <end position="33"/>
    </location>
</feature>
<feature type="transmembrane region" description="Helical" evidence="7">
    <location>
        <begin position="95"/>
        <end position="122"/>
    </location>
</feature>
<dbReference type="CDD" id="cd06261">
    <property type="entry name" value="TM_PBP2"/>
    <property type="match status" value="1"/>
</dbReference>
<sequence>PEIINVIKNTVIISFGKLFIGTSSCVIMALLLNELRSHLYKRVVQTFLYLPHFLSWIIMAGIVYNIFTISGGLFNKIITVVFNRPPIQVLAKPEYFRAIVFSTYVWKSVGFGSIIYLAAIAGINPQLYEAAIIDGSNRFRRIWHITLPGMRPTIVILLILNMSNIMNAGFDQIYNLYSPMVHSVGDIIDTYVYRHGIQLMEYSYTAALDVFKQVINLTLLLIVNKAAQLLGQESIY</sequence>
<keyword evidence="2" id="KW-0813">Transport</keyword>
<organism evidence="9">
    <name type="scientific">marine sediment metagenome</name>
    <dbReference type="NCBI Taxonomy" id="412755"/>
    <lineage>
        <taxon>unclassified sequences</taxon>
        <taxon>metagenomes</taxon>
        <taxon>ecological metagenomes</taxon>
    </lineage>
</organism>
<dbReference type="AlphaFoldDB" id="X1H9M9"/>
<name>X1H9M9_9ZZZZ</name>
<proteinExistence type="predicted"/>
<evidence type="ECO:0000256" key="5">
    <source>
        <dbReference type="ARBA" id="ARBA00022989"/>
    </source>
</evidence>
<keyword evidence="3" id="KW-1003">Cell membrane</keyword>
<comment type="caution">
    <text evidence="9">The sequence shown here is derived from an EMBL/GenBank/DDBJ whole genome shotgun (WGS) entry which is preliminary data.</text>
</comment>
<dbReference type="Pfam" id="PF00528">
    <property type="entry name" value="BPD_transp_1"/>
    <property type="match status" value="1"/>
</dbReference>
<evidence type="ECO:0000256" key="4">
    <source>
        <dbReference type="ARBA" id="ARBA00022692"/>
    </source>
</evidence>
<dbReference type="GO" id="GO:0005886">
    <property type="term" value="C:plasma membrane"/>
    <property type="evidence" value="ECO:0007669"/>
    <property type="project" value="UniProtKB-SubCell"/>
</dbReference>
<evidence type="ECO:0000256" key="3">
    <source>
        <dbReference type="ARBA" id="ARBA00022475"/>
    </source>
</evidence>
<keyword evidence="5 7" id="KW-1133">Transmembrane helix</keyword>
<dbReference type="InterPro" id="IPR000515">
    <property type="entry name" value="MetI-like"/>
</dbReference>
<dbReference type="PANTHER" id="PTHR43227">
    <property type="entry name" value="BLL4140 PROTEIN"/>
    <property type="match status" value="1"/>
</dbReference>
<comment type="subcellular location">
    <subcellularLocation>
        <location evidence="1">Cell membrane</location>
        <topology evidence="1">Multi-pass membrane protein</topology>
    </subcellularLocation>
</comment>
<evidence type="ECO:0000256" key="1">
    <source>
        <dbReference type="ARBA" id="ARBA00004651"/>
    </source>
</evidence>
<dbReference type="EMBL" id="BARU01020846">
    <property type="protein sequence ID" value="GAH53780.1"/>
    <property type="molecule type" value="Genomic_DNA"/>
</dbReference>
<keyword evidence="6 7" id="KW-0472">Membrane</keyword>
<dbReference type="Gene3D" id="1.10.3720.10">
    <property type="entry name" value="MetI-like"/>
    <property type="match status" value="1"/>
</dbReference>
<dbReference type="SUPFAM" id="SSF161098">
    <property type="entry name" value="MetI-like"/>
    <property type="match status" value="1"/>
</dbReference>